<dbReference type="EMBL" id="QXFT01003215">
    <property type="protein sequence ID" value="KAE9288067.1"/>
    <property type="molecule type" value="Genomic_DNA"/>
</dbReference>
<sequence>MVKDTQVPFAGVKFNGNPNDFQRCKDAVIAHLVSKTNSRKISEIRAGRAAPRHGFQDLFLRPAHIAYPGPDATDDARNQHEYEVALLDEVDFYIRDMFNRTLPHTYMNQLSTALSAQTVAAFWAQLEVDFGKSDAMGMVELIMEFEKTMTEDFKSVAELFQKLRNVRNRLNRRGQETLRVHLLPSQLMIGKLLAMLPGHLWGPSVTFSQEEFTLEKIETKLKSIFGNKSKTEIQAMGKTTQRPIEIPVNYAARGMAGAKKGPMKKSGKRKTMMLPTDVEQADACFYCKGVHNDKDGIGPHFKKDCPMRKEDMAKGVGRKDIFSEPRPLKVRKTDHARVQKVQPAAPKRKEIPVDAAVLQRLNINEPMASDTAVTPTGSPNSPVVSSSVESGSEGDIDEFDGKTVVPANSVKVIAAAEELEEKAKAFEDTDADMD</sequence>
<evidence type="ECO:0000313" key="5">
    <source>
        <dbReference type="Proteomes" id="UP000435112"/>
    </source>
</evidence>
<feature type="compositionally biased region" description="Low complexity" evidence="1">
    <location>
        <begin position="373"/>
        <end position="391"/>
    </location>
</feature>
<gene>
    <name evidence="2" type="ORF">PR002_g23839</name>
    <name evidence="3" type="ORF">PR003_g25894</name>
</gene>
<keyword evidence="4" id="KW-1185">Reference proteome</keyword>
<evidence type="ECO:0000313" key="4">
    <source>
        <dbReference type="Proteomes" id="UP000434957"/>
    </source>
</evidence>
<evidence type="ECO:0000256" key="1">
    <source>
        <dbReference type="SAM" id="MobiDB-lite"/>
    </source>
</evidence>
<organism evidence="2 5">
    <name type="scientific">Phytophthora rubi</name>
    <dbReference type="NCBI Taxonomy" id="129364"/>
    <lineage>
        <taxon>Eukaryota</taxon>
        <taxon>Sar</taxon>
        <taxon>Stramenopiles</taxon>
        <taxon>Oomycota</taxon>
        <taxon>Peronosporomycetes</taxon>
        <taxon>Peronosporales</taxon>
        <taxon>Peronosporaceae</taxon>
        <taxon>Phytophthora</taxon>
    </lineage>
</organism>
<feature type="region of interest" description="Disordered" evidence="1">
    <location>
        <begin position="369"/>
        <end position="401"/>
    </location>
</feature>
<dbReference type="Proteomes" id="UP000434957">
    <property type="component" value="Unassembled WGS sequence"/>
</dbReference>
<dbReference type="Proteomes" id="UP000435112">
    <property type="component" value="Unassembled WGS sequence"/>
</dbReference>
<evidence type="ECO:0000313" key="3">
    <source>
        <dbReference type="EMBL" id="KAE9288067.1"/>
    </source>
</evidence>
<accession>A0A6A3IPF7</accession>
<protein>
    <submittedName>
        <fullName evidence="2">Uncharacterized protein</fullName>
    </submittedName>
</protein>
<dbReference type="AlphaFoldDB" id="A0A6A3IPF7"/>
<evidence type="ECO:0000313" key="2">
    <source>
        <dbReference type="EMBL" id="KAE8981413.1"/>
    </source>
</evidence>
<dbReference type="EMBL" id="QXFU01002797">
    <property type="protein sequence ID" value="KAE8981413.1"/>
    <property type="molecule type" value="Genomic_DNA"/>
</dbReference>
<reference evidence="2 5" key="1">
    <citation type="submission" date="2018-09" db="EMBL/GenBank/DDBJ databases">
        <title>Genomic investigation of the strawberry pathogen Phytophthora fragariae indicates pathogenicity is determined by transcriptional variation in three key races.</title>
        <authorList>
            <person name="Adams T.M."/>
            <person name="Armitage A.D."/>
            <person name="Sobczyk M.K."/>
            <person name="Bates H.J."/>
            <person name="Dunwell J.M."/>
            <person name="Nellist C.F."/>
            <person name="Harrison R.J."/>
        </authorList>
    </citation>
    <scope>NUCLEOTIDE SEQUENCE [LARGE SCALE GENOMIC DNA]</scope>
    <source>
        <strain evidence="2 5">SCRP324</strain>
        <strain evidence="3 4">SCRP333</strain>
    </source>
</reference>
<comment type="caution">
    <text evidence="2">The sequence shown here is derived from an EMBL/GenBank/DDBJ whole genome shotgun (WGS) entry which is preliminary data.</text>
</comment>
<proteinExistence type="predicted"/>
<dbReference type="OrthoDB" id="118523at2759"/>
<name>A0A6A3IPF7_9STRA</name>